<dbReference type="PANTHER" id="PTHR43143">
    <property type="entry name" value="METALLOPHOSPHOESTERASE, CALCINEURIN SUPERFAMILY"/>
    <property type="match status" value="1"/>
</dbReference>
<sequence>MIKRDLYLILLLIISHACDVFEYHPYDTKLGNEYENINKREIEKIKNKSSSGTFKFAFMGDTQRFYDETENFIDHINGRSDIDFIIHGGDVSDFGLKKEFIWLEDKMKRLKIPYVTLCGNHDVLGSGIEIYSIMYGPLNFSFIYNRVKFICLNTNALEFDYSTPVPDFDFMLEEIKPADDYDRTIFVMHVPPGDIEFNNNVKMTFAYQIKQSQNLLFCLHAHTHTFAINDYFDDGTLYYGCDSMQKRSYLLFTVTPEGYDYELVHF</sequence>
<reference evidence="3" key="1">
    <citation type="submission" date="2020-07" db="EMBL/GenBank/DDBJ databases">
        <title>Complete genome sequencing of Coprobacter sp. strain 2CBH44.</title>
        <authorList>
            <person name="Sakamoto M."/>
            <person name="Murakami T."/>
            <person name="Mori H."/>
        </authorList>
    </citation>
    <scope>NUCLEOTIDE SEQUENCE [LARGE SCALE GENOMIC DNA]</scope>
    <source>
        <strain evidence="3">2CBH44</strain>
    </source>
</reference>
<evidence type="ECO:0000313" key="2">
    <source>
        <dbReference type="EMBL" id="BCI62388.1"/>
    </source>
</evidence>
<dbReference type="InterPro" id="IPR004843">
    <property type="entry name" value="Calcineurin-like_PHP"/>
</dbReference>
<feature type="domain" description="Calcineurin-like phosphoesterase" evidence="1">
    <location>
        <begin position="54"/>
        <end position="225"/>
    </location>
</feature>
<dbReference type="EMBL" id="AP023322">
    <property type="protein sequence ID" value="BCI62388.1"/>
    <property type="molecule type" value="Genomic_DNA"/>
</dbReference>
<organism evidence="2 3">
    <name type="scientific">Coprobacter secundus subsp. similis</name>
    <dbReference type="NCBI Taxonomy" id="2751153"/>
    <lineage>
        <taxon>Bacteria</taxon>
        <taxon>Pseudomonadati</taxon>
        <taxon>Bacteroidota</taxon>
        <taxon>Bacteroidia</taxon>
        <taxon>Bacteroidales</taxon>
        <taxon>Barnesiellaceae</taxon>
        <taxon>Coprobacter</taxon>
    </lineage>
</organism>
<dbReference type="PANTHER" id="PTHR43143:SF1">
    <property type="entry name" value="SERINE_THREONINE-PROTEIN PHOSPHATASE CPPED1"/>
    <property type="match status" value="1"/>
</dbReference>
<dbReference type="InterPro" id="IPR051918">
    <property type="entry name" value="STPP_CPPED1"/>
</dbReference>
<proteinExistence type="predicted"/>
<dbReference type="SUPFAM" id="SSF56300">
    <property type="entry name" value="Metallo-dependent phosphatases"/>
    <property type="match status" value="1"/>
</dbReference>
<dbReference type="GO" id="GO:0016787">
    <property type="term" value="F:hydrolase activity"/>
    <property type="evidence" value="ECO:0007669"/>
    <property type="project" value="InterPro"/>
</dbReference>
<dbReference type="Proteomes" id="UP000594042">
    <property type="component" value="Chromosome"/>
</dbReference>
<keyword evidence="3" id="KW-1185">Reference proteome</keyword>
<evidence type="ECO:0000313" key="3">
    <source>
        <dbReference type="Proteomes" id="UP000594042"/>
    </source>
</evidence>
<protein>
    <submittedName>
        <fullName evidence="2">Phosphoesterase</fullName>
    </submittedName>
</protein>
<dbReference type="AlphaFoldDB" id="A0A7G1HW34"/>
<dbReference type="KEGG" id="copr:Cop2CBH44_07410"/>
<name>A0A7G1HW34_9BACT</name>
<evidence type="ECO:0000259" key="1">
    <source>
        <dbReference type="Pfam" id="PF00149"/>
    </source>
</evidence>
<dbReference type="RefSeq" id="WP_200755564.1">
    <property type="nucleotide sequence ID" value="NZ_AP023322.1"/>
</dbReference>
<accession>A0A7G1HW34</accession>
<gene>
    <name evidence="2" type="ORF">Cop2CBH44_07410</name>
</gene>
<dbReference type="Gene3D" id="3.60.21.10">
    <property type="match status" value="1"/>
</dbReference>
<dbReference type="Pfam" id="PF00149">
    <property type="entry name" value="Metallophos"/>
    <property type="match status" value="1"/>
</dbReference>
<dbReference type="InterPro" id="IPR029052">
    <property type="entry name" value="Metallo-depent_PP-like"/>
</dbReference>